<dbReference type="CDD" id="cd00085">
    <property type="entry name" value="HNHc"/>
    <property type="match status" value="1"/>
</dbReference>
<dbReference type="EMBL" id="JAIKTU010000010">
    <property type="protein sequence ID" value="MBY0756356.1"/>
    <property type="molecule type" value="Genomic_DNA"/>
</dbReference>
<dbReference type="Gene3D" id="1.10.30.50">
    <property type="match status" value="1"/>
</dbReference>
<sequence length="393" mass="46825">MQIKLPYDNNLRINKLEKLLDEKVTVASYKLFWLDAILKEIIKGNKEITFKKLACRMIATAWYPLVEFKLSFGVHDNLGEVVNKIKDRYEINKNPKEEDLIEFLESKTDKEVEKDILNLCNMVPYRLLSPFYENQIKGLDKSQKNRKIIELSNEDEGSLYKIDITDPSEKRIIVNDLWAKYIESNERIIYGWIRYKLICFLQKRNPNVPAIAFKLEAPIHRNLKAPTDYWKFVSKEIGVKDIYTGQIMNEENYERYGVMSIDHFIPWSFVLHDELWNLIPTFKNINSKKSDNLPDLDRYFNDFCELQFKSFDFMRKNEKGRKILEDYNNINLYISFNKDTKLYEPIKKEIFIGSIEQTIKPLYQIAYNQGFNIWENNFIDHKNIEAVADLERV</sequence>
<keyword evidence="2" id="KW-0378">Hydrolase</keyword>
<protein>
    <submittedName>
        <fullName evidence="2">HNH endonuclease</fullName>
    </submittedName>
</protein>
<reference evidence="2 3" key="1">
    <citation type="journal article" date="2021" name="Cell Host Microbe">
        <title>in vivo commensal control of Clostridioides difficile virulence.</title>
        <authorList>
            <person name="Girinathan B.P."/>
            <person name="Dibenedetto N."/>
            <person name="Worley J.N."/>
            <person name="Peltier J."/>
            <person name="Arrieta-Ortiz M.L."/>
            <person name="Rupa Christinal Immanuel S."/>
            <person name="Lavin R."/>
            <person name="Delaney M.L."/>
            <person name="Cummins C."/>
            <person name="Hoffmann M."/>
            <person name="Luo Y."/>
            <person name="Gonzalez-Escalona N."/>
            <person name="Allard M."/>
            <person name="Onderdonk A.B."/>
            <person name="Gerber G.K."/>
            <person name="Sonenshein A.L."/>
            <person name="Baliga N."/>
            <person name="Dupuy B."/>
            <person name="Bry L."/>
        </authorList>
    </citation>
    <scope>NUCLEOTIDE SEQUENCE [LARGE SCALE GENOMIC DNA]</scope>
    <source>
        <strain evidence="2 3">DSM 599</strain>
    </source>
</reference>
<organism evidence="2 3">
    <name type="scientific">Clostridium sardiniense</name>
    <name type="common">Clostridium absonum</name>
    <dbReference type="NCBI Taxonomy" id="29369"/>
    <lineage>
        <taxon>Bacteria</taxon>
        <taxon>Bacillati</taxon>
        <taxon>Bacillota</taxon>
        <taxon>Clostridia</taxon>
        <taxon>Eubacteriales</taxon>
        <taxon>Clostridiaceae</taxon>
        <taxon>Clostridium</taxon>
    </lineage>
</organism>
<proteinExistence type="predicted"/>
<name>A0ABS7KZW6_CLOSR</name>
<dbReference type="InterPro" id="IPR003615">
    <property type="entry name" value="HNH_nuc"/>
</dbReference>
<keyword evidence="2" id="KW-0255">Endonuclease</keyword>
<evidence type="ECO:0000313" key="3">
    <source>
        <dbReference type="Proteomes" id="UP001299068"/>
    </source>
</evidence>
<evidence type="ECO:0000259" key="1">
    <source>
        <dbReference type="Pfam" id="PF13395"/>
    </source>
</evidence>
<accession>A0ABS7KZW6</accession>
<keyword evidence="3" id="KW-1185">Reference proteome</keyword>
<feature type="domain" description="HNH nuclease" evidence="1">
    <location>
        <begin position="241"/>
        <end position="294"/>
    </location>
</feature>
<evidence type="ECO:0000313" key="2">
    <source>
        <dbReference type="EMBL" id="MBY0756356.1"/>
    </source>
</evidence>
<dbReference type="Pfam" id="PF13395">
    <property type="entry name" value="HNH_4"/>
    <property type="match status" value="1"/>
</dbReference>
<gene>
    <name evidence="2" type="ORF">K5V21_12945</name>
</gene>
<dbReference type="Proteomes" id="UP001299068">
    <property type="component" value="Unassembled WGS sequence"/>
</dbReference>
<keyword evidence="2" id="KW-0540">Nuclease</keyword>
<dbReference type="GO" id="GO:0004519">
    <property type="term" value="F:endonuclease activity"/>
    <property type="evidence" value="ECO:0007669"/>
    <property type="project" value="UniProtKB-KW"/>
</dbReference>
<comment type="caution">
    <text evidence="2">The sequence shown here is derived from an EMBL/GenBank/DDBJ whole genome shotgun (WGS) entry which is preliminary data.</text>
</comment>
<dbReference type="RefSeq" id="WP_221861608.1">
    <property type="nucleotide sequence ID" value="NZ_JAIKTU010000010.1"/>
</dbReference>